<name>A0ABV1J8M6_9ACTN</name>
<dbReference type="Proteomes" id="UP001487305">
    <property type="component" value="Unassembled WGS sequence"/>
</dbReference>
<keyword evidence="2" id="KW-1185">Reference proteome</keyword>
<accession>A0ABV1J8M6</accession>
<dbReference type="EMBL" id="JBBNOP010000001">
    <property type="protein sequence ID" value="MEQ3361414.1"/>
    <property type="molecule type" value="Genomic_DNA"/>
</dbReference>
<dbReference type="InterPro" id="IPR021246">
    <property type="entry name" value="DUF2797"/>
</dbReference>
<comment type="caution">
    <text evidence="1">The sequence shown here is derived from an EMBL/GenBank/DDBJ whole genome shotgun (WGS) entry which is preliminary data.</text>
</comment>
<proteinExistence type="predicted"/>
<sequence>MQMLSLLGVNFDGPYLAIDDLEAGTRTVFAIEGQTFTISKHPERYCVGAYDLMTQERTMCENRQELPSDYKETSCPACADKTGFNPSFYNGGGISAQQRAYNDTPHIVYLAYFSPRHLKVGITSAARGELRLLEQGARSAMILKECATAYAAREWEAKLCSIPGIYESLRASEKYRLLTSEAHDPAEAAALMRRTVRETFSMDPTDPINLDRYYSRDASVLSCAINEPDNPSDAMVAGTCVGMVGTIALMEQQGRVYAVSLKDYVAHRIDYRPDEVLYEYSAPPEQGSLF</sequence>
<organism evidence="1 2">
    <name type="scientific">Raoultibacter massiliensis</name>
    <dbReference type="NCBI Taxonomy" id="1852371"/>
    <lineage>
        <taxon>Bacteria</taxon>
        <taxon>Bacillati</taxon>
        <taxon>Actinomycetota</taxon>
        <taxon>Coriobacteriia</taxon>
        <taxon>Eggerthellales</taxon>
        <taxon>Eggerthellaceae</taxon>
        <taxon>Raoultibacter</taxon>
    </lineage>
</organism>
<reference evidence="1 2" key="1">
    <citation type="submission" date="2024-04" db="EMBL/GenBank/DDBJ databases">
        <title>Human intestinal bacterial collection.</title>
        <authorList>
            <person name="Pauvert C."/>
            <person name="Hitch T.C.A."/>
            <person name="Clavel T."/>
        </authorList>
    </citation>
    <scope>NUCLEOTIDE SEQUENCE [LARGE SCALE GENOMIC DNA]</scope>
    <source>
        <strain evidence="1 2">CLA-KB-H42</strain>
    </source>
</reference>
<dbReference type="Pfam" id="PF10977">
    <property type="entry name" value="DUF2797"/>
    <property type="match status" value="1"/>
</dbReference>
<protein>
    <submittedName>
        <fullName evidence="1">DUF2797 domain-containing protein</fullName>
    </submittedName>
</protein>
<evidence type="ECO:0000313" key="2">
    <source>
        <dbReference type="Proteomes" id="UP001487305"/>
    </source>
</evidence>
<gene>
    <name evidence="1" type="ORF">AAA083_00330</name>
</gene>
<dbReference type="RefSeq" id="WP_349227081.1">
    <property type="nucleotide sequence ID" value="NZ_JBBNOP010000001.1"/>
</dbReference>
<evidence type="ECO:0000313" key="1">
    <source>
        <dbReference type="EMBL" id="MEQ3361414.1"/>
    </source>
</evidence>